<dbReference type="Proteomes" id="UP001501598">
    <property type="component" value="Unassembled WGS sequence"/>
</dbReference>
<feature type="domain" description="Alpha/beta hydrolase fold-3" evidence="2">
    <location>
        <begin position="79"/>
        <end position="287"/>
    </location>
</feature>
<keyword evidence="1 3" id="KW-0378">Hydrolase</keyword>
<keyword evidence="4" id="KW-1185">Reference proteome</keyword>
<dbReference type="GO" id="GO:0016787">
    <property type="term" value="F:hydrolase activity"/>
    <property type="evidence" value="ECO:0007669"/>
    <property type="project" value="UniProtKB-KW"/>
</dbReference>
<dbReference type="RefSeq" id="WP_345417464.1">
    <property type="nucleotide sequence ID" value="NZ_BAABGT010000032.1"/>
</dbReference>
<dbReference type="PANTHER" id="PTHR48081">
    <property type="entry name" value="AB HYDROLASE SUPERFAMILY PROTEIN C4A8.06C"/>
    <property type="match status" value="1"/>
</dbReference>
<accession>A0ABP8RSU9</accession>
<evidence type="ECO:0000313" key="3">
    <source>
        <dbReference type="EMBL" id="GAA4546606.1"/>
    </source>
</evidence>
<organism evidence="3 4">
    <name type="scientific">Pseudonocardia xishanensis</name>
    <dbReference type="NCBI Taxonomy" id="630995"/>
    <lineage>
        <taxon>Bacteria</taxon>
        <taxon>Bacillati</taxon>
        <taxon>Actinomycetota</taxon>
        <taxon>Actinomycetes</taxon>
        <taxon>Pseudonocardiales</taxon>
        <taxon>Pseudonocardiaceae</taxon>
        <taxon>Pseudonocardia</taxon>
    </lineage>
</organism>
<dbReference type="SUPFAM" id="SSF53474">
    <property type="entry name" value="alpha/beta-Hydrolases"/>
    <property type="match status" value="1"/>
</dbReference>
<sequence>MTAAEVDPELRPLLERMPTRPLGAATLESDRAAMRGVWAAAGPPPEDGVTRSERTVPGTDVRVVIFAPRERADGAVPALLFVHGGGFVGGTADNGAPLNRRIVAELGVVVVSVDYRLAPEHRYPAQVEDCYAALRWLHDGADDLGVDPGRIGVEGMSAGGALAAALALLVRDRGELSLALQSLIYPMLDDRPAATVPDGVTGTIAWFRESNAFGWASLLGEDAVGGPDVSPYAAPARATDLSGLPPTYIGAAGLDLLVHQNLDYAKRLIAAGVPTQVEVYPRAFHGFDVGTARIADDFKRSRLAVLRRGLRPTEGECS</sequence>
<proteinExistence type="predicted"/>
<dbReference type="PANTHER" id="PTHR48081:SF8">
    <property type="entry name" value="ALPHA_BETA HYDROLASE FOLD-3 DOMAIN-CONTAINING PROTEIN-RELATED"/>
    <property type="match status" value="1"/>
</dbReference>
<dbReference type="InterPro" id="IPR013094">
    <property type="entry name" value="AB_hydrolase_3"/>
</dbReference>
<comment type="caution">
    <text evidence="3">The sequence shown here is derived from an EMBL/GenBank/DDBJ whole genome shotgun (WGS) entry which is preliminary data.</text>
</comment>
<evidence type="ECO:0000259" key="2">
    <source>
        <dbReference type="Pfam" id="PF07859"/>
    </source>
</evidence>
<reference evidence="4" key="1">
    <citation type="journal article" date="2019" name="Int. J. Syst. Evol. Microbiol.">
        <title>The Global Catalogue of Microorganisms (GCM) 10K type strain sequencing project: providing services to taxonomists for standard genome sequencing and annotation.</title>
        <authorList>
            <consortium name="The Broad Institute Genomics Platform"/>
            <consortium name="The Broad Institute Genome Sequencing Center for Infectious Disease"/>
            <person name="Wu L."/>
            <person name="Ma J."/>
        </authorList>
    </citation>
    <scope>NUCLEOTIDE SEQUENCE [LARGE SCALE GENOMIC DNA]</scope>
    <source>
        <strain evidence="4">JCM 17906</strain>
    </source>
</reference>
<dbReference type="EMBL" id="BAABGT010000032">
    <property type="protein sequence ID" value="GAA4546606.1"/>
    <property type="molecule type" value="Genomic_DNA"/>
</dbReference>
<gene>
    <name evidence="3" type="ORF">GCM10023175_29150</name>
</gene>
<name>A0ABP8RSU9_9PSEU</name>
<dbReference type="Pfam" id="PF07859">
    <property type="entry name" value="Abhydrolase_3"/>
    <property type="match status" value="1"/>
</dbReference>
<protein>
    <submittedName>
        <fullName evidence="3">Alpha/beta hydrolase</fullName>
    </submittedName>
</protein>
<dbReference type="InterPro" id="IPR050300">
    <property type="entry name" value="GDXG_lipolytic_enzyme"/>
</dbReference>
<dbReference type="Gene3D" id="3.40.50.1820">
    <property type="entry name" value="alpha/beta hydrolase"/>
    <property type="match status" value="1"/>
</dbReference>
<evidence type="ECO:0000313" key="4">
    <source>
        <dbReference type="Proteomes" id="UP001501598"/>
    </source>
</evidence>
<dbReference type="InterPro" id="IPR029058">
    <property type="entry name" value="AB_hydrolase_fold"/>
</dbReference>
<evidence type="ECO:0000256" key="1">
    <source>
        <dbReference type="ARBA" id="ARBA00022801"/>
    </source>
</evidence>